<feature type="domain" description="Chitin-binding type-2" evidence="2">
    <location>
        <begin position="766"/>
        <end position="826"/>
    </location>
</feature>
<feature type="compositionally biased region" description="Basic residues" evidence="1">
    <location>
        <begin position="634"/>
        <end position="660"/>
    </location>
</feature>
<dbReference type="InterPro" id="IPR052976">
    <property type="entry name" value="Scoloptoxin-like"/>
</dbReference>
<sequence length="826" mass="94611">MVLSLEPGFLDFDNLPDTNFSCVGKVIGGYYADLETNCQMFHVCTIGQLDEPMDIRFLCLNGTVFDQETRVCERIDEVDCSKSEQFYSLNLELYGNTQPSIVEDNPETDPPIIIKSTTTTTTTTTTQRPKPKTTRAPFYTTATPTITAVTKVISTHHFPISSQPDIRFNPEEINISLNPSAPPNIRTKPLSFQQQIYSDDVSSHNNNKKAIVTTHTSYGDEDKDFVRVVPHTQRPQVSSSTPKIKSVNYGLVHDKNQPPATPADINYGFTYHQTEKNKQEYHTEPPLHHYQYHSNNFRHEQYRNFKTTTYRTEHVPTTRKHPYNPHKEPTTYRNPYVVSSLKPTNYHTAYRTEKPQRLQLPLPLLPTLPPLTFSSPAPFSLSRHIESKRYTNDHQPPPRIIISASASVSDASGRRLNYSLGTIGVTPLLEEPPTSYDDYKDHDVVLDPFYHDVPKIKNKRRKRQVKHSDIIRNEQEAVDVLKFLFDWYKDQETSTTVTVPIPPEVITEINEELAPIADAPVENQNQTEEAEPAAAADEDSNYNFRESGLFKRKSKFNIVGDVLSVTEKEEEVLATTSNPVSVVKLGTEDYVDDNYEAVIYQENITNVEEQKLDMVKSTVTNLTPAEITTTETRRKTHSRRTRPPRYRSSLSHRRPNSRHRFSTELFTSRPNRRKPVVEEEIIDALTNQLTTTEKLDKGEEIRSTSQRIPTTTTTDYVEDVPTTDAPLYKSANPTQAESAKVSLHTTPLSKVYKLQVRKEKINKSFIFNCFGKAINKFYSDPRDCRLFHYCTPGYTRNQLLDMKFVCDLGTYFDDEKLICTKVKPER</sequence>
<dbReference type="SUPFAM" id="SSF57625">
    <property type="entry name" value="Invertebrate chitin-binding proteins"/>
    <property type="match status" value="2"/>
</dbReference>
<feature type="domain" description="Chitin-binding type-2" evidence="2">
    <location>
        <begin position="19"/>
        <end position="82"/>
    </location>
</feature>
<feature type="compositionally biased region" description="Low complexity" evidence="1">
    <location>
        <begin position="110"/>
        <end position="128"/>
    </location>
</feature>
<evidence type="ECO:0000256" key="1">
    <source>
        <dbReference type="SAM" id="MobiDB-lite"/>
    </source>
</evidence>
<reference evidence="3 4" key="1">
    <citation type="submission" date="2017-03" db="EMBL/GenBank/DDBJ databases">
        <title>Genome of the blue death feigning beetle - Asbolus verrucosus.</title>
        <authorList>
            <person name="Rider S.D."/>
        </authorList>
    </citation>
    <scope>NUCLEOTIDE SEQUENCE [LARGE SCALE GENOMIC DNA]</scope>
    <source>
        <strain evidence="3">Butters</strain>
        <tissue evidence="3">Head and leg muscle</tissue>
    </source>
</reference>
<feature type="region of interest" description="Disordered" evidence="1">
    <location>
        <begin position="626"/>
        <end position="660"/>
    </location>
</feature>
<dbReference type="InterPro" id="IPR036508">
    <property type="entry name" value="Chitin-bd_dom_sf"/>
</dbReference>
<dbReference type="SMART" id="SM00494">
    <property type="entry name" value="ChtBD2"/>
    <property type="match status" value="2"/>
</dbReference>
<evidence type="ECO:0000313" key="4">
    <source>
        <dbReference type="Proteomes" id="UP000292052"/>
    </source>
</evidence>
<dbReference type="GO" id="GO:0005576">
    <property type="term" value="C:extracellular region"/>
    <property type="evidence" value="ECO:0007669"/>
    <property type="project" value="InterPro"/>
</dbReference>
<name>A0A482VW53_ASBVE</name>
<dbReference type="Proteomes" id="UP000292052">
    <property type="component" value="Unassembled WGS sequence"/>
</dbReference>
<dbReference type="GO" id="GO:0008061">
    <property type="term" value="F:chitin binding"/>
    <property type="evidence" value="ECO:0007669"/>
    <property type="project" value="InterPro"/>
</dbReference>
<gene>
    <name evidence="3" type="ORF">BDFB_004635</name>
</gene>
<dbReference type="STRING" id="1661398.A0A482VW53"/>
<dbReference type="PROSITE" id="PS50940">
    <property type="entry name" value="CHIT_BIND_II"/>
    <property type="match status" value="2"/>
</dbReference>
<evidence type="ECO:0000313" key="3">
    <source>
        <dbReference type="EMBL" id="RZC36946.1"/>
    </source>
</evidence>
<dbReference type="Pfam" id="PF01607">
    <property type="entry name" value="CBM_14"/>
    <property type="match status" value="2"/>
</dbReference>
<feature type="region of interest" description="Disordered" evidence="1">
    <location>
        <begin position="313"/>
        <end position="333"/>
    </location>
</feature>
<dbReference type="AlphaFoldDB" id="A0A482VW53"/>
<dbReference type="InterPro" id="IPR002557">
    <property type="entry name" value="Chitin-bd_dom"/>
</dbReference>
<keyword evidence="4" id="KW-1185">Reference proteome</keyword>
<dbReference type="PANTHER" id="PTHR22933">
    <property type="entry name" value="FI18007P1-RELATED"/>
    <property type="match status" value="1"/>
</dbReference>
<accession>A0A482VW53</accession>
<comment type="caution">
    <text evidence="3">The sequence shown here is derived from an EMBL/GenBank/DDBJ whole genome shotgun (WGS) entry which is preliminary data.</text>
</comment>
<organism evidence="3 4">
    <name type="scientific">Asbolus verrucosus</name>
    <name type="common">Desert ironclad beetle</name>
    <dbReference type="NCBI Taxonomy" id="1661398"/>
    <lineage>
        <taxon>Eukaryota</taxon>
        <taxon>Metazoa</taxon>
        <taxon>Ecdysozoa</taxon>
        <taxon>Arthropoda</taxon>
        <taxon>Hexapoda</taxon>
        <taxon>Insecta</taxon>
        <taxon>Pterygota</taxon>
        <taxon>Neoptera</taxon>
        <taxon>Endopterygota</taxon>
        <taxon>Coleoptera</taxon>
        <taxon>Polyphaga</taxon>
        <taxon>Cucujiformia</taxon>
        <taxon>Tenebrionidae</taxon>
        <taxon>Pimeliinae</taxon>
        <taxon>Asbolus</taxon>
    </lineage>
</organism>
<feature type="region of interest" description="Disordered" evidence="1">
    <location>
        <begin position="101"/>
        <end position="137"/>
    </location>
</feature>
<proteinExistence type="predicted"/>
<dbReference type="OrthoDB" id="10065127at2759"/>
<protein>
    <submittedName>
        <fullName evidence="3">Titin-like</fullName>
    </submittedName>
</protein>
<dbReference type="PANTHER" id="PTHR22933:SF43">
    <property type="entry name" value="LP10131P"/>
    <property type="match status" value="1"/>
</dbReference>
<dbReference type="EMBL" id="QDEB01057289">
    <property type="protein sequence ID" value="RZC36946.1"/>
    <property type="molecule type" value="Genomic_DNA"/>
</dbReference>
<feature type="non-terminal residue" evidence="3">
    <location>
        <position position="826"/>
    </location>
</feature>
<dbReference type="Gene3D" id="2.170.140.10">
    <property type="entry name" value="Chitin binding domain"/>
    <property type="match status" value="1"/>
</dbReference>
<evidence type="ECO:0000259" key="2">
    <source>
        <dbReference type="PROSITE" id="PS50940"/>
    </source>
</evidence>